<protein>
    <submittedName>
        <fullName evidence="1">Uncharacterized protein</fullName>
    </submittedName>
</protein>
<feature type="non-terminal residue" evidence="1">
    <location>
        <position position="1125"/>
    </location>
</feature>
<evidence type="ECO:0000313" key="2">
    <source>
        <dbReference type="Proteomes" id="UP000814128"/>
    </source>
</evidence>
<gene>
    <name evidence="1" type="ORF">K488DRAFT_89818</name>
</gene>
<keyword evidence="2" id="KW-1185">Reference proteome</keyword>
<reference evidence="1" key="2">
    <citation type="journal article" date="2022" name="New Phytol.">
        <title>Evolutionary transition to the ectomycorrhizal habit in the genomes of a hyperdiverse lineage of mushroom-forming fungi.</title>
        <authorList>
            <person name="Looney B."/>
            <person name="Miyauchi S."/>
            <person name="Morin E."/>
            <person name="Drula E."/>
            <person name="Courty P.E."/>
            <person name="Kohler A."/>
            <person name="Kuo A."/>
            <person name="LaButti K."/>
            <person name="Pangilinan J."/>
            <person name="Lipzen A."/>
            <person name="Riley R."/>
            <person name="Andreopoulos W."/>
            <person name="He G."/>
            <person name="Johnson J."/>
            <person name="Nolan M."/>
            <person name="Tritt A."/>
            <person name="Barry K.W."/>
            <person name="Grigoriev I.V."/>
            <person name="Nagy L.G."/>
            <person name="Hibbett D."/>
            <person name="Henrissat B."/>
            <person name="Matheny P.B."/>
            <person name="Labbe J."/>
            <person name="Martin F.M."/>
        </authorList>
    </citation>
    <scope>NUCLEOTIDE SEQUENCE</scope>
    <source>
        <strain evidence="1">EC-137</strain>
    </source>
</reference>
<evidence type="ECO:0000313" key="1">
    <source>
        <dbReference type="EMBL" id="KAI0028371.1"/>
    </source>
</evidence>
<dbReference type="Proteomes" id="UP000814128">
    <property type="component" value="Unassembled WGS sequence"/>
</dbReference>
<organism evidence="1 2">
    <name type="scientific">Vararia minispora EC-137</name>
    <dbReference type="NCBI Taxonomy" id="1314806"/>
    <lineage>
        <taxon>Eukaryota</taxon>
        <taxon>Fungi</taxon>
        <taxon>Dikarya</taxon>
        <taxon>Basidiomycota</taxon>
        <taxon>Agaricomycotina</taxon>
        <taxon>Agaricomycetes</taxon>
        <taxon>Russulales</taxon>
        <taxon>Lachnocladiaceae</taxon>
        <taxon>Vararia</taxon>
    </lineage>
</organism>
<accession>A0ACB8QAT1</accession>
<proteinExistence type="predicted"/>
<name>A0ACB8QAT1_9AGAM</name>
<sequence>MDALIVPTILPSGALHFASVSPAGTVQDVLDALAALDDVRLDVLGDLLPRSWAVQRIRSEQSGRQWEEDELDALGDGLVPPSSAVAPLIQSAPDPAAARHFSAFALTSHLHTPALRLVSLHPALSPRFIFLRVPEIHDGFVYTFFVARNTTVHDVILGVVDELGLTRSLPVPGAGALQYAIEDVWSERDVEKSTRLAPSSVLSSALLTPERPAGFSLHATHTLRFCVPDEWYRRSRERSSSSARSIEPSDATIKALQAMEADDDDEYGTAKQTVSPATSTVSRRNAGVVASSVASSSGNGSGDWRATISQTRLSSMFTGWLSPSDEPAHPPPAPAPAPAPGFAPQRMSVSAPTLVDLAASAESEPDAGAFEAMLDDLGLSGKPRERMYNLPPARRRQLLEQHVQTQPAPATFGPSARATVLPRLVPQLTGGDLMKRLSTWGASPPADKAEFAARRRMSGQQHEQPVAPPETEPPLQAQTTGSRWAGWWYSSGGSGPSSSSSSTASTIGRAAGKDAAAKTPASYVAQIRSARPVDARLVKHLISLRVHLSTASVPWLRDFIDDARGLSALGDLLASLVRRPRRPTDMESSALLELVKSVRVLLNTEPGFDAALAQPALLTHTTYALHNSPPKLRALVCDVLAGVAVLSQPHGHRAVLSALSDFRVAFDEPFRFEGIVAALRAPDGEAAEEDAAEEWEARTAGMMLVNALAGGPEALEERVMMREEFGRRGLNEVIVTLRYVRPPEALVKQLDVYTEDKFEDEEDMRERAARLVRSGHARDASDGEAALDELRRVARAEPDVYAGVVALVGALLGVVQSEADVAFKTTVMALLAAMAEQGAGDGVADGGWKAFFKAFLGAAQSVTGEALDASGLGGDTVVEQELKSLHGQIEMLTAERAALREQVEQQAAEISTLRSLPTGPPVPQAKKAGAENLHGLVQRLVQKEKQALQLQAELDRYKAQNPESREADERARRERDKTKWTTLMEEISKLKVQAKEHEAAMAIKDKELLFLKRALESVYSRFRSREESRDAEEFDAQTMATRAIESLTQKDNEALVLQAEIADLRAQLAAKPKFVTEKDYKSSVPPPPPPPGLKARSNSVVSLRKAPPPPPPPPPPMSPTSPSTS</sequence>
<dbReference type="EMBL" id="MU273760">
    <property type="protein sequence ID" value="KAI0028371.1"/>
    <property type="molecule type" value="Genomic_DNA"/>
</dbReference>
<comment type="caution">
    <text evidence="1">The sequence shown here is derived from an EMBL/GenBank/DDBJ whole genome shotgun (WGS) entry which is preliminary data.</text>
</comment>
<reference evidence="1" key="1">
    <citation type="submission" date="2021-02" db="EMBL/GenBank/DDBJ databases">
        <authorList>
            <consortium name="DOE Joint Genome Institute"/>
            <person name="Ahrendt S."/>
            <person name="Looney B.P."/>
            <person name="Miyauchi S."/>
            <person name="Morin E."/>
            <person name="Drula E."/>
            <person name="Courty P.E."/>
            <person name="Chicoki N."/>
            <person name="Fauchery L."/>
            <person name="Kohler A."/>
            <person name="Kuo A."/>
            <person name="Labutti K."/>
            <person name="Pangilinan J."/>
            <person name="Lipzen A."/>
            <person name="Riley R."/>
            <person name="Andreopoulos W."/>
            <person name="He G."/>
            <person name="Johnson J."/>
            <person name="Barry K.W."/>
            <person name="Grigoriev I.V."/>
            <person name="Nagy L."/>
            <person name="Hibbett D."/>
            <person name="Henrissat B."/>
            <person name="Matheny P.B."/>
            <person name="Labbe J."/>
            <person name="Martin F."/>
        </authorList>
    </citation>
    <scope>NUCLEOTIDE SEQUENCE</scope>
    <source>
        <strain evidence="1">EC-137</strain>
    </source>
</reference>